<dbReference type="RefSeq" id="XP_018289903.1">
    <property type="nucleotide sequence ID" value="XM_018442866.1"/>
</dbReference>
<dbReference type="OrthoDB" id="2283408at2759"/>
<dbReference type="Proteomes" id="UP000077315">
    <property type="component" value="Unassembled WGS sequence"/>
</dbReference>
<dbReference type="EMBL" id="KV440984">
    <property type="protein sequence ID" value="OAD71863.1"/>
    <property type="molecule type" value="Genomic_DNA"/>
</dbReference>
<feature type="transmembrane region" description="Helical" evidence="1">
    <location>
        <begin position="162"/>
        <end position="188"/>
    </location>
</feature>
<dbReference type="InParanoid" id="A0A162U2P7"/>
<evidence type="ECO:0008006" key="5">
    <source>
        <dbReference type="Google" id="ProtNLM"/>
    </source>
</evidence>
<keyword evidence="2" id="KW-0732">Signal</keyword>
<feature type="chain" id="PRO_5007840166" description="Transmembrane protein" evidence="2">
    <location>
        <begin position="38"/>
        <end position="236"/>
    </location>
</feature>
<dbReference type="AlphaFoldDB" id="A0A162U2P7"/>
<feature type="signal peptide" evidence="2">
    <location>
        <begin position="1"/>
        <end position="37"/>
    </location>
</feature>
<dbReference type="VEuPathDB" id="FungiDB:PHYBLDRAFT_73492"/>
<reference evidence="4" key="1">
    <citation type="submission" date="2015-06" db="EMBL/GenBank/DDBJ databases">
        <title>Expansion of signal transduction pathways in fungi by whole-genome duplication.</title>
        <authorList>
            <consortium name="DOE Joint Genome Institute"/>
            <person name="Corrochano L.M."/>
            <person name="Kuo A."/>
            <person name="Marcet-Houben M."/>
            <person name="Polaino S."/>
            <person name="Salamov A."/>
            <person name="Villalobos J.M."/>
            <person name="Alvarez M.I."/>
            <person name="Avalos J."/>
            <person name="Benito E.P."/>
            <person name="Benoit I."/>
            <person name="Burger G."/>
            <person name="Camino L.P."/>
            <person name="Canovas D."/>
            <person name="Cerda-Olmedo E."/>
            <person name="Cheng J.-F."/>
            <person name="Dominguez A."/>
            <person name="Elias M."/>
            <person name="Eslava A.P."/>
            <person name="Glaser F."/>
            <person name="Grimwood J."/>
            <person name="Gutierrez G."/>
            <person name="Heitman J."/>
            <person name="Henrissat B."/>
            <person name="Iturriaga E.A."/>
            <person name="Lang B.F."/>
            <person name="Lavin J.L."/>
            <person name="Lee S."/>
            <person name="Li W."/>
            <person name="Lindquist E."/>
            <person name="Lopez-Garcia S."/>
            <person name="Luque E.M."/>
            <person name="Marcos A.T."/>
            <person name="Martin J."/>
            <person name="McCluskey K."/>
            <person name="Medina H.R."/>
            <person name="Miralles-Duran A."/>
            <person name="Miyazaki A."/>
            <person name="Munoz-Torres E."/>
            <person name="Oguiza J.A."/>
            <person name="Ohm R."/>
            <person name="Olmedo M."/>
            <person name="Orejas M."/>
            <person name="Ortiz-Castellanos L."/>
            <person name="Pisabarro A.G."/>
            <person name="Rodriguez-Romero J."/>
            <person name="Ruiz-Herrera J."/>
            <person name="Ruiz-Vazquez R."/>
            <person name="Sanz C."/>
            <person name="Schackwitz W."/>
            <person name="Schmutz J."/>
            <person name="Shahriari M."/>
            <person name="Shelest E."/>
            <person name="Silva-Franco F."/>
            <person name="Soanes D."/>
            <person name="Syed K."/>
            <person name="Tagua V.G."/>
            <person name="Talbot N.J."/>
            <person name="Thon M."/>
            <person name="De vries R.P."/>
            <person name="Wiebenga A."/>
            <person name="Yadav J.S."/>
            <person name="Braun E.L."/>
            <person name="Baker S."/>
            <person name="Garre V."/>
            <person name="Horwitz B."/>
            <person name="Torres-Martinez S."/>
            <person name="Idnurm A."/>
            <person name="Herrera-Estrella A."/>
            <person name="Gabaldon T."/>
            <person name="Grigoriev I.V."/>
        </authorList>
    </citation>
    <scope>NUCLEOTIDE SEQUENCE [LARGE SCALE GENOMIC DNA]</scope>
    <source>
        <strain evidence="4">NRRL 1555(-)</strain>
    </source>
</reference>
<evidence type="ECO:0000256" key="1">
    <source>
        <dbReference type="SAM" id="Phobius"/>
    </source>
</evidence>
<evidence type="ECO:0000256" key="2">
    <source>
        <dbReference type="SAM" id="SignalP"/>
    </source>
</evidence>
<dbReference type="STRING" id="763407.A0A162U2P7"/>
<organism evidence="3 4">
    <name type="scientific">Phycomyces blakesleeanus (strain ATCC 8743b / DSM 1359 / FGSC 10004 / NBRC 33097 / NRRL 1555)</name>
    <dbReference type="NCBI Taxonomy" id="763407"/>
    <lineage>
        <taxon>Eukaryota</taxon>
        <taxon>Fungi</taxon>
        <taxon>Fungi incertae sedis</taxon>
        <taxon>Mucoromycota</taxon>
        <taxon>Mucoromycotina</taxon>
        <taxon>Mucoromycetes</taxon>
        <taxon>Mucorales</taxon>
        <taxon>Phycomycetaceae</taxon>
        <taxon>Phycomyces</taxon>
    </lineage>
</organism>
<gene>
    <name evidence="3" type="ORF">PHYBLDRAFT_73492</name>
</gene>
<keyword evidence="1" id="KW-0812">Transmembrane</keyword>
<keyword evidence="4" id="KW-1185">Reference proteome</keyword>
<feature type="transmembrane region" description="Helical" evidence="1">
    <location>
        <begin position="95"/>
        <end position="114"/>
    </location>
</feature>
<evidence type="ECO:0000313" key="3">
    <source>
        <dbReference type="EMBL" id="OAD71863.1"/>
    </source>
</evidence>
<evidence type="ECO:0000313" key="4">
    <source>
        <dbReference type="Proteomes" id="UP000077315"/>
    </source>
</evidence>
<keyword evidence="1" id="KW-0472">Membrane</keyword>
<keyword evidence="1" id="KW-1133">Transmembrane helix</keyword>
<proteinExistence type="predicted"/>
<sequence length="236" mass="26707">MMVYNQQSFATLSKESLLRTAFLGLALGLWQVPSALAQDVNQTTPTNTTQPTTVIVPSLYNNPAEPTIEATGFDAGSNGSSNDNQESWLKHNNRYVFVIIICLFVFGLLLWYVIRSVRGMRTRLQNENNNHALMMQQVNGRSDHHRVIPESVPIPMDVPVPVCLYLSVPVFAFVFVFASASIYVFLYIELRRSMRPSMRKTKTKTQMRRGRAGLNCNVQQNLPPCTVEEWNVLPIL</sequence>
<protein>
    <recommendedName>
        <fullName evidence="5">Transmembrane protein</fullName>
    </recommendedName>
</protein>
<dbReference type="GeneID" id="29003772"/>
<name>A0A162U2P7_PHYB8</name>
<accession>A0A162U2P7</accession>